<dbReference type="AlphaFoldDB" id="A0ABD2CAG7"/>
<name>A0ABD2CAG7_VESMC</name>
<evidence type="ECO:0000313" key="3">
    <source>
        <dbReference type="Proteomes" id="UP001607303"/>
    </source>
</evidence>
<gene>
    <name evidence="2" type="ORF">V1477_009685</name>
</gene>
<organism evidence="2 3">
    <name type="scientific">Vespula maculifrons</name>
    <name type="common">Eastern yellow jacket</name>
    <name type="synonym">Wasp</name>
    <dbReference type="NCBI Taxonomy" id="7453"/>
    <lineage>
        <taxon>Eukaryota</taxon>
        <taxon>Metazoa</taxon>
        <taxon>Ecdysozoa</taxon>
        <taxon>Arthropoda</taxon>
        <taxon>Hexapoda</taxon>
        <taxon>Insecta</taxon>
        <taxon>Pterygota</taxon>
        <taxon>Neoptera</taxon>
        <taxon>Endopterygota</taxon>
        <taxon>Hymenoptera</taxon>
        <taxon>Apocrita</taxon>
        <taxon>Aculeata</taxon>
        <taxon>Vespoidea</taxon>
        <taxon>Vespidae</taxon>
        <taxon>Vespinae</taxon>
        <taxon>Vespula</taxon>
    </lineage>
</organism>
<comment type="caution">
    <text evidence="2">The sequence shown here is derived from an EMBL/GenBank/DDBJ whole genome shotgun (WGS) entry which is preliminary data.</text>
</comment>
<dbReference type="Proteomes" id="UP001607303">
    <property type="component" value="Unassembled WGS sequence"/>
</dbReference>
<evidence type="ECO:0000313" key="2">
    <source>
        <dbReference type="EMBL" id="KAL2742056.1"/>
    </source>
</evidence>
<keyword evidence="1" id="KW-0812">Transmembrane</keyword>
<keyword evidence="1" id="KW-1133">Transmembrane helix</keyword>
<accession>A0ABD2CAG7</accession>
<sequence length="62" mass="7184">MILRKGILRKDCNKIIIVCYKMFPYIVTFQNKLKGVTVQYILSLLLGLVLSFRDLKAFSKTS</sequence>
<dbReference type="EMBL" id="JAYRBN010000058">
    <property type="protein sequence ID" value="KAL2742056.1"/>
    <property type="molecule type" value="Genomic_DNA"/>
</dbReference>
<evidence type="ECO:0000256" key="1">
    <source>
        <dbReference type="SAM" id="Phobius"/>
    </source>
</evidence>
<keyword evidence="1" id="KW-0472">Membrane</keyword>
<keyword evidence="3" id="KW-1185">Reference proteome</keyword>
<protein>
    <submittedName>
        <fullName evidence="2">Uncharacterized protein</fullName>
    </submittedName>
</protein>
<reference evidence="2 3" key="1">
    <citation type="journal article" date="2024" name="Ann. Entomol. Soc. Am.">
        <title>Genomic analyses of the southern and eastern yellowjacket wasps (Hymenoptera: Vespidae) reveal evolutionary signatures of social life.</title>
        <authorList>
            <person name="Catto M.A."/>
            <person name="Caine P.B."/>
            <person name="Orr S.E."/>
            <person name="Hunt B.G."/>
            <person name="Goodisman M.A.D."/>
        </authorList>
    </citation>
    <scope>NUCLEOTIDE SEQUENCE [LARGE SCALE GENOMIC DNA]</scope>
    <source>
        <strain evidence="2">232</strain>
        <tissue evidence="2">Head and thorax</tissue>
    </source>
</reference>
<feature type="transmembrane region" description="Helical" evidence="1">
    <location>
        <begin position="36"/>
        <end position="52"/>
    </location>
</feature>
<proteinExistence type="predicted"/>